<comment type="caution">
    <text evidence="8">The sequence shown here is derived from an EMBL/GenBank/DDBJ whole genome shotgun (WGS) entry which is preliminary data.</text>
</comment>
<feature type="transmembrane region" description="Helical" evidence="6">
    <location>
        <begin position="54"/>
        <end position="76"/>
    </location>
</feature>
<dbReference type="PANTHER" id="PTHR23519">
    <property type="entry name" value="AUTOPHAGY-RELATED PROTEIN 22"/>
    <property type="match status" value="1"/>
</dbReference>
<dbReference type="PANTHER" id="PTHR23519:SF1">
    <property type="entry name" value="AUTOPHAGY-RELATED PROTEIN 22"/>
    <property type="match status" value="1"/>
</dbReference>
<feature type="transmembrane region" description="Helical" evidence="6">
    <location>
        <begin position="236"/>
        <end position="260"/>
    </location>
</feature>
<evidence type="ECO:0000256" key="2">
    <source>
        <dbReference type="ARBA" id="ARBA00022448"/>
    </source>
</evidence>
<dbReference type="InterPro" id="IPR050495">
    <property type="entry name" value="ATG22/LtaA_families"/>
</dbReference>
<feature type="transmembrane region" description="Helical" evidence="6">
    <location>
        <begin position="326"/>
        <end position="348"/>
    </location>
</feature>
<feature type="transmembrane region" description="Helical" evidence="6">
    <location>
        <begin position="148"/>
        <end position="169"/>
    </location>
</feature>
<feature type="transmembrane region" description="Helical" evidence="6">
    <location>
        <begin position="83"/>
        <end position="101"/>
    </location>
</feature>
<keyword evidence="3 6" id="KW-0812">Transmembrane</keyword>
<evidence type="ECO:0000313" key="8">
    <source>
        <dbReference type="EMBL" id="MBR7553929.1"/>
    </source>
</evidence>
<comment type="subcellular location">
    <subcellularLocation>
        <location evidence="1">Cell membrane</location>
        <topology evidence="1">Multi-pass membrane protein</topology>
    </subcellularLocation>
</comment>
<proteinExistence type="predicted"/>
<keyword evidence="2" id="KW-0813">Transport</keyword>
<feature type="domain" description="Major facilitator superfamily (MFS) profile" evidence="7">
    <location>
        <begin position="236"/>
        <end position="419"/>
    </location>
</feature>
<feature type="transmembrane region" description="Helical" evidence="6">
    <location>
        <begin position="360"/>
        <end position="379"/>
    </location>
</feature>
<dbReference type="InterPro" id="IPR020846">
    <property type="entry name" value="MFS_dom"/>
</dbReference>
<gene>
    <name evidence="8" type="ORF">KC820_07160</name>
</gene>
<keyword evidence="5 6" id="KW-0472">Membrane</keyword>
<feature type="transmembrane region" description="Helical" evidence="6">
    <location>
        <begin position="272"/>
        <end position="290"/>
    </location>
</feature>
<evidence type="ECO:0000256" key="4">
    <source>
        <dbReference type="ARBA" id="ARBA00022989"/>
    </source>
</evidence>
<evidence type="ECO:0000256" key="5">
    <source>
        <dbReference type="ARBA" id="ARBA00023136"/>
    </source>
</evidence>
<accession>A0A941HU34</accession>
<feature type="transmembrane region" description="Helical" evidence="6">
    <location>
        <begin position="181"/>
        <end position="201"/>
    </location>
</feature>
<dbReference type="InterPro" id="IPR036259">
    <property type="entry name" value="MFS_trans_sf"/>
</dbReference>
<dbReference type="RefSeq" id="WP_212369747.1">
    <property type="nucleotide sequence ID" value="NZ_JAGSIE010000020.1"/>
</dbReference>
<dbReference type="InterPro" id="IPR024671">
    <property type="entry name" value="Atg22-like"/>
</dbReference>
<evidence type="ECO:0000259" key="7">
    <source>
        <dbReference type="PROSITE" id="PS50850"/>
    </source>
</evidence>
<dbReference type="Pfam" id="PF11700">
    <property type="entry name" value="ATG22"/>
    <property type="match status" value="1"/>
</dbReference>
<dbReference type="Proteomes" id="UP000675431">
    <property type="component" value="Unassembled WGS sequence"/>
</dbReference>
<dbReference type="PROSITE" id="PS50850">
    <property type="entry name" value="MFS"/>
    <property type="match status" value="1"/>
</dbReference>
<feature type="transmembrane region" description="Helical" evidence="6">
    <location>
        <begin position="391"/>
        <end position="410"/>
    </location>
</feature>
<sequence length="419" mass="46363">MSKHTKPEKSWMMYDMANSAYSVVITTAIFPIYYKAVANEAGVSAADSTAYLGYTISIATFILAMLGPILGSVADFKDMKRKFFTFFFLLGSLSTIGLVLVPEDQWLLLLIIYTLTAIGARGANLFYDAYLVDVTERDKMDDLSAKGFAVGYIGSVIPFILSISVIILSQQEILPLSVGNASKIAFLITAIWWILFTIPLLKNVRQKHWIERKPRIVANSFKELKKTFLEIKQHKAILLFLIAYFFYIDGVGTIISMSTAYGTDVGLGTTDLIVALLAVQVVAAPFAMLFGRLARKFGAKQMIYVGIFIYIIVCVYAMFLDTVVDFWILAMLVASAQGGIQALSRSFFAQMVPKEKSNSFFGFYNVFGRFAAVSGPFLVGGMTQLTGNSAYGVFSLVILFIIGFIILLFVPDPRKEQTA</sequence>
<organism evidence="8 9">
    <name type="scientific">Allobacillus saliphilus</name>
    <dbReference type="NCBI Taxonomy" id="2912308"/>
    <lineage>
        <taxon>Bacteria</taxon>
        <taxon>Bacillati</taxon>
        <taxon>Bacillota</taxon>
        <taxon>Bacilli</taxon>
        <taxon>Bacillales</taxon>
        <taxon>Bacillaceae</taxon>
        <taxon>Allobacillus</taxon>
    </lineage>
</organism>
<dbReference type="CDD" id="cd17482">
    <property type="entry name" value="MFS_YxiO_like"/>
    <property type="match status" value="1"/>
</dbReference>
<feature type="transmembrane region" description="Helical" evidence="6">
    <location>
        <begin position="302"/>
        <end position="320"/>
    </location>
</feature>
<evidence type="ECO:0000256" key="1">
    <source>
        <dbReference type="ARBA" id="ARBA00004651"/>
    </source>
</evidence>
<keyword evidence="9" id="KW-1185">Reference proteome</keyword>
<dbReference type="EMBL" id="JAGSIE010000020">
    <property type="protein sequence ID" value="MBR7553929.1"/>
    <property type="molecule type" value="Genomic_DNA"/>
</dbReference>
<dbReference type="Gene3D" id="1.20.1250.20">
    <property type="entry name" value="MFS general substrate transporter like domains"/>
    <property type="match status" value="1"/>
</dbReference>
<evidence type="ECO:0000313" key="9">
    <source>
        <dbReference type="Proteomes" id="UP000675431"/>
    </source>
</evidence>
<evidence type="ECO:0000256" key="3">
    <source>
        <dbReference type="ARBA" id="ARBA00022692"/>
    </source>
</evidence>
<dbReference type="AlphaFoldDB" id="A0A941HU34"/>
<dbReference type="GO" id="GO:0022857">
    <property type="term" value="F:transmembrane transporter activity"/>
    <property type="evidence" value="ECO:0007669"/>
    <property type="project" value="InterPro"/>
</dbReference>
<dbReference type="GO" id="GO:0005886">
    <property type="term" value="C:plasma membrane"/>
    <property type="evidence" value="ECO:0007669"/>
    <property type="project" value="UniProtKB-SubCell"/>
</dbReference>
<dbReference type="SUPFAM" id="SSF103473">
    <property type="entry name" value="MFS general substrate transporter"/>
    <property type="match status" value="1"/>
</dbReference>
<name>A0A941HU34_9BACI</name>
<evidence type="ECO:0000256" key="6">
    <source>
        <dbReference type="SAM" id="Phobius"/>
    </source>
</evidence>
<protein>
    <submittedName>
        <fullName evidence="8">MFS transporter</fullName>
    </submittedName>
</protein>
<feature type="transmembrane region" description="Helical" evidence="6">
    <location>
        <begin position="12"/>
        <end position="34"/>
    </location>
</feature>
<reference evidence="8 9" key="1">
    <citation type="submission" date="2021-04" db="EMBL/GenBank/DDBJ databases">
        <title>Allobacillus sp. nov. SKP8-2 isolated from shrimp paste.</title>
        <authorList>
            <person name="Tanasupawat S."/>
            <person name="Yiamsombat S."/>
            <person name="Kanchanasin P."/>
            <person name="Kuncharoen N."/>
        </authorList>
    </citation>
    <scope>NUCLEOTIDE SEQUENCE [LARGE SCALE GENOMIC DNA]</scope>
    <source>
        <strain evidence="8 9">SKP8-2</strain>
    </source>
</reference>
<feature type="transmembrane region" description="Helical" evidence="6">
    <location>
        <begin position="107"/>
        <end position="127"/>
    </location>
</feature>
<keyword evidence="4 6" id="KW-1133">Transmembrane helix</keyword>